<dbReference type="Proteomes" id="UP000431269">
    <property type="component" value="Chromosome"/>
</dbReference>
<dbReference type="AlphaFoldDB" id="A0A6I6MHC0"/>
<name>A0A6I6MHC0_9CAUL</name>
<dbReference type="InterPro" id="IPR018490">
    <property type="entry name" value="cNMP-bd_dom_sf"/>
</dbReference>
<accession>A0A6I6MHC0</accession>
<keyword evidence="3" id="KW-1185">Reference proteome</keyword>
<feature type="domain" description="Cyclic nucleotide-binding" evidence="1">
    <location>
        <begin position="1"/>
        <end position="81"/>
    </location>
</feature>
<dbReference type="CDD" id="cd00038">
    <property type="entry name" value="CAP_ED"/>
    <property type="match status" value="1"/>
</dbReference>
<dbReference type="KEGG" id="tsv:DSM104635_01046"/>
<gene>
    <name evidence="2" type="ORF">DSM104635_01046</name>
</gene>
<dbReference type="RefSeq" id="WP_228445875.1">
    <property type="nucleotide sequence ID" value="NZ_CP047045.1"/>
</dbReference>
<dbReference type="InterPro" id="IPR014710">
    <property type="entry name" value="RmlC-like_jellyroll"/>
</dbReference>
<reference evidence="3" key="1">
    <citation type="submission" date="2019-12" db="EMBL/GenBank/DDBJ databases">
        <title>Complete genome of Terracaulis silvestris 0127_4.</title>
        <authorList>
            <person name="Vieira S."/>
            <person name="Riedel T."/>
            <person name="Sproer C."/>
            <person name="Pascual J."/>
            <person name="Boedeker C."/>
            <person name="Overmann J."/>
        </authorList>
    </citation>
    <scope>NUCLEOTIDE SEQUENCE [LARGE SCALE GENOMIC DNA]</scope>
    <source>
        <strain evidence="3">0127_4</strain>
    </source>
</reference>
<dbReference type="EMBL" id="CP047045">
    <property type="protein sequence ID" value="QGZ94230.1"/>
    <property type="molecule type" value="Genomic_DNA"/>
</dbReference>
<dbReference type="InterPro" id="IPR000595">
    <property type="entry name" value="cNMP-bd_dom"/>
</dbReference>
<sequence>MRSAEEFCEGLPVVAFAAGDVLLGEGALTGRLYVLLDGAVEVLKGELQINVVADRGAIFGDMSALLGIPHMATVRADGACRAYVAEDGVAFLQANPELSFVLAKLLAHRLYGVTAYLADLKLQFEDQANHLGMVDDILETLLHEQNNTFTPGSDREPDY</sequence>
<evidence type="ECO:0000313" key="3">
    <source>
        <dbReference type="Proteomes" id="UP000431269"/>
    </source>
</evidence>
<proteinExistence type="predicted"/>
<protein>
    <submittedName>
        <fullName evidence="2">Cyclic nucleotide-binding domain protein</fullName>
    </submittedName>
</protein>
<dbReference type="Gene3D" id="2.60.120.10">
    <property type="entry name" value="Jelly Rolls"/>
    <property type="match status" value="1"/>
</dbReference>
<evidence type="ECO:0000259" key="1">
    <source>
        <dbReference type="PROSITE" id="PS50042"/>
    </source>
</evidence>
<dbReference type="Pfam" id="PF00027">
    <property type="entry name" value="cNMP_binding"/>
    <property type="match status" value="1"/>
</dbReference>
<dbReference type="PROSITE" id="PS50042">
    <property type="entry name" value="CNMP_BINDING_3"/>
    <property type="match status" value="1"/>
</dbReference>
<evidence type="ECO:0000313" key="2">
    <source>
        <dbReference type="EMBL" id="QGZ94230.1"/>
    </source>
</evidence>
<organism evidence="2 3">
    <name type="scientific">Terricaulis silvestris</name>
    <dbReference type="NCBI Taxonomy" id="2686094"/>
    <lineage>
        <taxon>Bacteria</taxon>
        <taxon>Pseudomonadati</taxon>
        <taxon>Pseudomonadota</taxon>
        <taxon>Alphaproteobacteria</taxon>
        <taxon>Caulobacterales</taxon>
        <taxon>Caulobacteraceae</taxon>
        <taxon>Terricaulis</taxon>
    </lineage>
</organism>
<dbReference type="SUPFAM" id="SSF51206">
    <property type="entry name" value="cAMP-binding domain-like"/>
    <property type="match status" value="1"/>
</dbReference>